<dbReference type="SUPFAM" id="SSF69593">
    <property type="entry name" value="Glycerol-3-phosphate (1)-acyltransferase"/>
    <property type="match status" value="1"/>
</dbReference>
<dbReference type="SMR" id="A0AB33HMW4"/>
<dbReference type="Pfam" id="PF01553">
    <property type="entry name" value="Acyltransferase"/>
    <property type="match status" value="1"/>
</dbReference>
<dbReference type="Proteomes" id="UP000007105">
    <property type="component" value="Chromosome"/>
</dbReference>
<proteinExistence type="inferred from homology"/>
<dbReference type="CDD" id="cd07989">
    <property type="entry name" value="LPLAT_AGPAT-like"/>
    <property type="match status" value="1"/>
</dbReference>
<dbReference type="NCBIfam" id="TIGR00530">
    <property type="entry name" value="AGP_acyltrn"/>
    <property type="match status" value="1"/>
</dbReference>
<accession>A0AB33HMW4</accession>
<evidence type="ECO:0000256" key="1">
    <source>
        <dbReference type="ARBA" id="ARBA00005189"/>
    </source>
</evidence>
<protein>
    <recommendedName>
        <fullName evidence="7">1-acyl-sn-glycerol-3-phosphate acyltransferase</fullName>
        <ecNumber evidence="7">2.3.1.51</ecNumber>
    </recommendedName>
</protein>
<evidence type="ECO:0000256" key="7">
    <source>
        <dbReference type="RuleBase" id="RU361267"/>
    </source>
</evidence>
<keyword evidence="7" id="KW-0594">Phospholipid biosynthesis</keyword>
<evidence type="ECO:0000259" key="8">
    <source>
        <dbReference type="SMART" id="SM00563"/>
    </source>
</evidence>
<dbReference type="GeneID" id="66609054"/>
<sequence length="266" mass="30414">MKKLTQAFLRFCLRFLQLLSLVLVLPVFVLMLISSLISAKNYESIPENYPPEIRFKKVYRLVSLFLYIKGVKVVIVNPENVPKKAVLVVANHKSNLDPLILIKAFGKTEGVPPLTFIAKIELQDTWLFKIMKLIDCVFIDRKNLRQMAASLEQQQQIIRQGTALCVFPEGTRVLSRQIGEFKSGALKVAYNAFVPIVPLTIVGSMGHMESKKRLQKAQVERDRGYKIQVIFNTPINPINFNQIDSQNVANNVWREISQTYAQYCQD</sequence>
<dbReference type="EMBL" id="AP012303">
    <property type="protein sequence ID" value="BAL21874.1"/>
    <property type="molecule type" value="Genomic_DNA"/>
</dbReference>
<evidence type="ECO:0000256" key="5">
    <source>
        <dbReference type="ARBA" id="ARBA00023098"/>
    </source>
</evidence>
<dbReference type="PANTHER" id="PTHR10434">
    <property type="entry name" value="1-ACYL-SN-GLYCEROL-3-PHOSPHATE ACYLTRANSFERASE"/>
    <property type="match status" value="1"/>
</dbReference>
<comment type="similarity">
    <text evidence="2 7">Belongs to the 1-acyl-sn-glycerol-3-phosphate acyltransferase family.</text>
</comment>
<dbReference type="EC" id="2.3.1.51" evidence="7"/>
<dbReference type="InterPro" id="IPR002123">
    <property type="entry name" value="Plipid/glycerol_acylTrfase"/>
</dbReference>
<comment type="domain">
    <text evidence="7">The HXXXXD motif is essential for acyltransferase activity and may constitute the binding site for the phosphate moiety of the glycerol-3-phosphate.</text>
</comment>
<evidence type="ECO:0000313" key="10">
    <source>
        <dbReference type="Proteomes" id="UP000007105"/>
    </source>
</evidence>
<keyword evidence="3 7" id="KW-0444">Lipid biosynthesis</keyword>
<keyword evidence="6 7" id="KW-0012">Acyltransferase</keyword>
<keyword evidence="4 7" id="KW-0808">Transferase</keyword>
<evidence type="ECO:0000313" key="9">
    <source>
        <dbReference type="EMBL" id="BAL21874.1"/>
    </source>
</evidence>
<comment type="catalytic activity">
    <reaction evidence="7">
        <text>a 1-acyl-sn-glycero-3-phosphate + an acyl-CoA = a 1,2-diacyl-sn-glycero-3-phosphate + CoA</text>
        <dbReference type="Rhea" id="RHEA:19709"/>
        <dbReference type="ChEBI" id="CHEBI:57287"/>
        <dbReference type="ChEBI" id="CHEBI:57970"/>
        <dbReference type="ChEBI" id="CHEBI:58342"/>
        <dbReference type="ChEBI" id="CHEBI:58608"/>
        <dbReference type="EC" id="2.3.1.51"/>
    </reaction>
</comment>
<dbReference type="GO" id="GO:0003841">
    <property type="term" value="F:1-acylglycerol-3-phosphate O-acyltransferase activity"/>
    <property type="evidence" value="ECO:0007669"/>
    <property type="project" value="UniProtKB-UniRule"/>
</dbReference>
<dbReference type="GO" id="GO:0016020">
    <property type="term" value="C:membrane"/>
    <property type="evidence" value="ECO:0007669"/>
    <property type="project" value="InterPro"/>
</dbReference>
<comment type="pathway">
    <text evidence="1">Lipid metabolism.</text>
</comment>
<dbReference type="RefSeq" id="WP_010874656.1">
    <property type="nucleotide sequence ID" value="NC_016807.1"/>
</dbReference>
<dbReference type="KEGG" id="mpm:MPNA2990"/>
<evidence type="ECO:0000256" key="2">
    <source>
        <dbReference type="ARBA" id="ARBA00008655"/>
    </source>
</evidence>
<reference evidence="10" key="1">
    <citation type="journal article" date="2012" name="J. Bacteriol.">
        <title>Complete genome sequence of Mycoplasma pneumoniae type 2a strain 309, isolated in Japan.</title>
        <authorList>
            <person name="Kenri T."/>
            <person name="Horino A."/>
            <person name="Matsui M."/>
            <person name="Sasaki Y."/>
            <person name="Suzuki S."/>
            <person name="Narita M."/>
            <person name="Ohya H."/>
            <person name="Okazaki N."/>
            <person name="Shibayama K."/>
        </authorList>
    </citation>
    <scope>NUCLEOTIDE SEQUENCE [LARGE SCALE GENOMIC DNA]</scope>
    <source>
        <strain evidence="10">309</strain>
    </source>
</reference>
<feature type="domain" description="Phospholipid/glycerol acyltransferase" evidence="8">
    <location>
        <begin position="86"/>
        <end position="204"/>
    </location>
</feature>
<dbReference type="InterPro" id="IPR004552">
    <property type="entry name" value="AGP_acyltrans"/>
</dbReference>
<dbReference type="SMART" id="SM00563">
    <property type="entry name" value="PlsC"/>
    <property type="match status" value="1"/>
</dbReference>
<evidence type="ECO:0000256" key="6">
    <source>
        <dbReference type="ARBA" id="ARBA00023315"/>
    </source>
</evidence>
<dbReference type="PANTHER" id="PTHR10434:SF64">
    <property type="entry name" value="1-ACYL-SN-GLYCEROL-3-PHOSPHATE ACYLTRANSFERASE-RELATED"/>
    <property type="match status" value="1"/>
</dbReference>
<dbReference type="GO" id="GO:0006654">
    <property type="term" value="P:phosphatidic acid biosynthetic process"/>
    <property type="evidence" value="ECO:0007669"/>
    <property type="project" value="TreeGrafter"/>
</dbReference>
<gene>
    <name evidence="9" type="ORF">MPNA2990</name>
</gene>
<evidence type="ECO:0000256" key="4">
    <source>
        <dbReference type="ARBA" id="ARBA00022679"/>
    </source>
</evidence>
<evidence type="ECO:0000256" key="3">
    <source>
        <dbReference type="ARBA" id="ARBA00022516"/>
    </source>
</evidence>
<name>A0AB33HMW4_MYCPM</name>
<keyword evidence="5 7" id="KW-0443">Lipid metabolism</keyword>
<organism evidence="9 10">
    <name type="scientific">Mycoplasmoides pneumoniae 309</name>
    <dbReference type="NCBI Taxonomy" id="1112856"/>
    <lineage>
        <taxon>Bacteria</taxon>
        <taxon>Bacillati</taxon>
        <taxon>Mycoplasmatota</taxon>
        <taxon>Mycoplasmoidales</taxon>
        <taxon>Mycoplasmoidaceae</taxon>
        <taxon>Mycoplasmoides</taxon>
    </lineage>
</organism>
<dbReference type="AlphaFoldDB" id="A0AB33HMW4"/>
<keyword evidence="7" id="KW-1208">Phospholipid metabolism</keyword>